<name>K3WC45_GLOUD</name>
<evidence type="ECO:0000256" key="1">
    <source>
        <dbReference type="ARBA" id="ARBA00004141"/>
    </source>
</evidence>
<reference evidence="11" key="2">
    <citation type="submission" date="2010-04" db="EMBL/GenBank/DDBJ databases">
        <authorList>
            <person name="Buell R."/>
            <person name="Hamilton J."/>
            <person name="Hostetler J."/>
        </authorList>
    </citation>
    <scope>NUCLEOTIDE SEQUENCE [LARGE SCALE GENOMIC DNA]</scope>
    <source>
        <strain evidence="11">DAOM:BR144</strain>
    </source>
</reference>
<accession>K3WC45</accession>
<feature type="transmembrane region" description="Helical" evidence="7">
    <location>
        <begin position="65"/>
        <end position="85"/>
    </location>
</feature>
<evidence type="ECO:0000256" key="2">
    <source>
        <dbReference type="ARBA" id="ARBA00006244"/>
    </source>
</evidence>
<evidence type="ECO:0000256" key="5">
    <source>
        <dbReference type="ARBA" id="ARBA00023136"/>
    </source>
</evidence>
<reference evidence="11" key="1">
    <citation type="journal article" date="2010" name="Genome Biol.">
        <title>Genome sequence of the necrotrophic plant pathogen Pythium ultimum reveals original pathogenicity mechanisms and effector repertoire.</title>
        <authorList>
            <person name="Levesque C.A."/>
            <person name="Brouwer H."/>
            <person name="Cano L."/>
            <person name="Hamilton J.P."/>
            <person name="Holt C."/>
            <person name="Huitema E."/>
            <person name="Raffaele S."/>
            <person name="Robideau G.P."/>
            <person name="Thines M."/>
            <person name="Win J."/>
            <person name="Zerillo M.M."/>
            <person name="Beakes G.W."/>
            <person name="Boore J.L."/>
            <person name="Busam D."/>
            <person name="Dumas B."/>
            <person name="Ferriera S."/>
            <person name="Fuerstenberg S.I."/>
            <person name="Gachon C.M."/>
            <person name="Gaulin E."/>
            <person name="Govers F."/>
            <person name="Grenville-Briggs L."/>
            <person name="Horner N."/>
            <person name="Hostetler J."/>
            <person name="Jiang R.H."/>
            <person name="Johnson J."/>
            <person name="Krajaejun T."/>
            <person name="Lin H."/>
            <person name="Meijer H.J."/>
            <person name="Moore B."/>
            <person name="Morris P."/>
            <person name="Phuntmart V."/>
            <person name="Puiu D."/>
            <person name="Shetty J."/>
            <person name="Stajich J.E."/>
            <person name="Tripathy S."/>
            <person name="Wawra S."/>
            <person name="van West P."/>
            <person name="Whitty B.R."/>
            <person name="Coutinho P.M."/>
            <person name="Henrissat B."/>
            <person name="Martin F."/>
            <person name="Thomas P.D."/>
            <person name="Tyler B.M."/>
            <person name="De Vries R.P."/>
            <person name="Kamoun S."/>
            <person name="Yandell M."/>
            <person name="Tisserat N."/>
            <person name="Buell C.R."/>
        </authorList>
    </citation>
    <scope>NUCLEOTIDE SEQUENCE</scope>
    <source>
        <strain evidence="11">DAOM:BR144</strain>
    </source>
</reference>
<comment type="similarity">
    <text evidence="2">Belongs to the TMEM198 family.</text>
</comment>
<evidence type="ECO:0000256" key="8">
    <source>
        <dbReference type="SAM" id="SignalP"/>
    </source>
</evidence>
<dbReference type="Proteomes" id="UP000019132">
    <property type="component" value="Unassembled WGS sequence"/>
</dbReference>
<proteinExistence type="inferred from homology"/>
<dbReference type="InParanoid" id="K3WC45"/>
<feature type="chain" id="PRO_5003867497" description="Transmembrane protein 198" evidence="8">
    <location>
        <begin position="20"/>
        <end position="278"/>
    </location>
</feature>
<dbReference type="OMA" id="WAYLCAT"/>
<dbReference type="AlphaFoldDB" id="K3WC45"/>
<dbReference type="InterPro" id="IPR025256">
    <property type="entry name" value="TM7S3/TM198-like_dom"/>
</dbReference>
<sequence>MFVLQTLLLLVLCPTSVTAIEKVDAGGILHSTGDIRVGQSVAAVIAIILGAIVCVLGYKLLRPAIFLCGFVSGGLLVALIIEYAFASMTWVATASWIGFLIGGVIVGCLVLMLYNVGLFLIGALAGTLLAFVLNTSFGYRIYPSQPDVMLVIMIIVLALVGGFLVWKLEKPVVILATSFIGATALIWGIGYFAGNYPSGADLKRFRNKDSQGDWIYDIPDAWWAYLCATLLIFLFGVYWQFTQSAKGVNHPRPAQNTTTRHSINDDYQHVAGTPISHV</sequence>
<keyword evidence="5 7" id="KW-0472">Membrane</keyword>
<feature type="transmembrane region" description="Helical" evidence="7">
    <location>
        <begin position="91"/>
        <end position="111"/>
    </location>
</feature>
<evidence type="ECO:0000259" key="9">
    <source>
        <dbReference type="Pfam" id="PF13886"/>
    </source>
</evidence>
<feature type="transmembrane region" description="Helical" evidence="7">
    <location>
        <begin position="222"/>
        <end position="241"/>
    </location>
</feature>
<keyword evidence="11" id="KW-1185">Reference proteome</keyword>
<comment type="subcellular location">
    <subcellularLocation>
        <location evidence="1">Membrane</location>
        <topology evidence="1">Multi-pass membrane protein</topology>
    </subcellularLocation>
</comment>
<feature type="signal peptide" evidence="8">
    <location>
        <begin position="1"/>
        <end position="19"/>
    </location>
</feature>
<dbReference type="STRING" id="431595.K3WC45"/>
<dbReference type="Pfam" id="PF13886">
    <property type="entry name" value="TM7S3_TM198"/>
    <property type="match status" value="1"/>
</dbReference>
<organism evidence="10 11">
    <name type="scientific">Globisporangium ultimum (strain ATCC 200006 / CBS 805.95 / DAOM BR144)</name>
    <name type="common">Pythium ultimum</name>
    <dbReference type="NCBI Taxonomy" id="431595"/>
    <lineage>
        <taxon>Eukaryota</taxon>
        <taxon>Sar</taxon>
        <taxon>Stramenopiles</taxon>
        <taxon>Oomycota</taxon>
        <taxon>Peronosporomycetes</taxon>
        <taxon>Pythiales</taxon>
        <taxon>Pythiaceae</taxon>
        <taxon>Globisporangium</taxon>
    </lineage>
</organism>
<dbReference type="EnsemblProtists" id="PYU1_T002536">
    <property type="protein sequence ID" value="PYU1_T002536"/>
    <property type="gene ID" value="PYU1_G002533"/>
</dbReference>
<keyword evidence="4 7" id="KW-1133">Transmembrane helix</keyword>
<feature type="transmembrane region" description="Helical" evidence="7">
    <location>
        <begin position="148"/>
        <end position="166"/>
    </location>
</feature>
<evidence type="ECO:0000256" key="4">
    <source>
        <dbReference type="ARBA" id="ARBA00022989"/>
    </source>
</evidence>
<keyword evidence="3 7" id="KW-0812">Transmembrane</keyword>
<dbReference type="VEuPathDB" id="FungiDB:PYU1_G002533"/>
<evidence type="ECO:0000256" key="7">
    <source>
        <dbReference type="SAM" id="Phobius"/>
    </source>
</evidence>
<feature type="transmembrane region" description="Helical" evidence="7">
    <location>
        <begin position="118"/>
        <end position="142"/>
    </location>
</feature>
<dbReference type="PANTHER" id="PTHR31247">
    <property type="entry name" value="TRANSMEMBRANE PROTEIN 198 FAMILY MEMBER"/>
    <property type="match status" value="1"/>
</dbReference>
<protein>
    <recommendedName>
        <fullName evidence="6">Transmembrane protein 198</fullName>
    </recommendedName>
</protein>
<keyword evidence="8" id="KW-0732">Signal</keyword>
<feature type="transmembrane region" description="Helical" evidence="7">
    <location>
        <begin position="173"/>
        <end position="193"/>
    </location>
</feature>
<dbReference type="InterPro" id="IPR040236">
    <property type="entry name" value="TMEM198"/>
</dbReference>
<dbReference type="eggNOG" id="ENOG502T44T">
    <property type="taxonomic scope" value="Eukaryota"/>
</dbReference>
<evidence type="ECO:0000256" key="3">
    <source>
        <dbReference type="ARBA" id="ARBA00022692"/>
    </source>
</evidence>
<reference evidence="10" key="3">
    <citation type="submission" date="2014-11" db="UniProtKB">
        <authorList>
            <consortium name="EnsemblProtists"/>
        </authorList>
    </citation>
    <scope>IDENTIFICATION</scope>
    <source>
        <strain evidence="10">DAOM BR144</strain>
    </source>
</reference>
<dbReference type="HOGENOM" id="CLU_053969_0_0_1"/>
<dbReference type="PANTHER" id="PTHR31247:SF5">
    <property type="entry name" value="DUF4203 DOMAIN-CONTAINING PROTEIN"/>
    <property type="match status" value="1"/>
</dbReference>
<evidence type="ECO:0000256" key="6">
    <source>
        <dbReference type="ARBA" id="ARBA00049737"/>
    </source>
</evidence>
<feature type="domain" description="TM7S3/TM198-like" evidence="9">
    <location>
        <begin position="43"/>
        <end position="241"/>
    </location>
</feature>
<feature type="transmembrane region" description="Helical" evidence="7">
    <location>
        <begin position="35"/>
        <end position="58"/>
    </location>
</feature>
<evidence type="ECO:0000313" key="10">
    <source>
        <dbReference type="EnsemblProtists" id="PYU1_T002536"/>
    </source>
</evidence>
<dbReference type="GO" id="GO:0005886">
    <property type="term" value="C:plasma membrane"/>
    <property type="evidence" value="ECO:0007669"/>
    <property type="project" value="TreeGrafter"/>
</dbReference>
<evidence type="ECO:0000313" key="11">
    <source>
        <dbReference type="Proteomes" id="UP000019132"/>
    </source>
</evidence>